<proteinExistence type="inferred from homology"/>
<evidence type="ECO:0000259" key="4">
    <source>
        <dbReference type="SMART" id="SM00822"/>
    </source>
</evidence>
<dbReference type="SUPFAM" id="SSF51735">
    <property type="entry name" value="NAD(P)-binding Rossmann-fold domains"/>
    <property type="match status" value="1"/>
</dbReference>
<dbReference type="InterPro" id="IPR020904">
    <property type="entry name" value="Sc_DH/Rdtase_CS"/>
</dbReference>
<keyword evidence="3" id="KW-0520">NAD</keyword>
<dbReference type="SMART" id="SM00822">
    <property type="entry name" value="PKS_KR"/>
    <property type="match status" value="1"/>
</dbReference>
<feature type="domain" description="Ketoreductase" evidence="4">
    <location>
        <begin position="16"/>
        <end position="201"/>
    </location>
</feature>
<reference evidence="5 6" key="1">
    <citation type="submission" date="2019-11" db="EMBL/GenBank/DDBJ databases">
        <title>Type strains purchased from KCTC, JCM and DSMZ.</title>
        <authorList>
            <person name="Lu H."/>
        </authorList>
    </citation>
    <scope>NUCLEOTIDE SEQUENCE [LARGE SCALE GENOMIC DNA]</scope>
    <source>
        <strain evidence="5 6">KCTC 22382</strain>
    </source>
</reference>
<evidence type="ECO:0000256" key="1">
    <source>
        <dbReference type="ARBA" id="ARBA00006484"/>
    </source>
</evidence>
<keyword evidence="2" id="KW-0560">Oxidoreductase</keyword>
<dbReference type="InterPro" id="IPR002347">
    <property type="entry name" value="SDR_fam"/>
</dbReference>
<dbReference type="Proteomes" id="UP000475582">
    <property type="component" value="Unassembled WGS sequence"/>
</dbReference>
<comment type="similarity">
    <text evidence="1">Belongs to the short-chain dehydrogenases/reductases (SDR) family.</text>
</comment>
<evidence type="ECO:0000313" key="6">
    <source>
        <dbReference type="Proteomes" id="UP000475582"/>
    </source>
</evidence>
<dbReference type="FunFam" id="3.40.50.720:FF:000084">
    <property type="entry name" value="Short-chain dehydrogenase reductase"/>
    <property type="match status" value="1"/>
</dbReference>
<dbReference type="GO" id="GO:0016491">
    <property type="term" value="F:oxidoreductase activity"/>
    <property type="evidence" value="ECO:0007669"/>
    <property type="project" value="UniProtKB-KW"/>
</dbReference>
<sequence>MTTSNTTSTAASRTPRGVLITGALGGIGRATALAFAAEGASLLLIDTAAPDPALDAALRAAGAAAVEFLQADIADDAQVAQAAARAMRAFGAIDVLVNVAGVMSFRPIAELDGATWRRLLDVNLVGAALLSGQAMRVMRPGSAIVNIASVHAHRTSALVAPYAAAKAALVSLTRSAAIEGKPLGIRVNAVCPGAIDTPMLHASPTIKAGIERIDPADLGQPEDVAALAHFLCTDAARFITGADIVADGGRMGRL</sequence>
<dbReference type="PRINTS" id="PR00081">
    <property type="entry name" value="GDHRDH"/>
</dbReference>
<dbReference type="CDD" id="cd05233">
    <property type="entry name" value="SDR_c"/>
    <property type="match status" value="1"/>
</dbReference>
<gene>
    <name evidence="5" type="ORF">GM676_08225</name>
</gene>
<dbReference type="Pfam" id="PF13561">
    <property type="entry name" value="adh_short_C2"/>
    <property type="match status" value="1"/>
</dbReference>
<dbReference type="EMBL" id="WNKY01000006">
    <property type="protein sequence ID" value="MTV37569.1"/>
    <property type="molecule type" value="Genomic_DNA"/>
</dbReference>
<comment type="caution">
    <text evidence="5">The sequence shown here is derived from an EMBL/GenBank/DDBJ whole genome shotgun (WGS) entry which is preliminary data.</text>
</comment>
<dbReference type="InterPro" id="IPR036291">
    <property type="entry name" value="NAD(P)-bd_dom_sf"/>
</dbReference>
<dbReference type="AlphaFoldDB" id="A0A6L6PFS2"/>
<dbReference type="PANTHER" id="PTHR24321:SF8">
    <property type="entry name" value="ESTRADIOL 17-BETA-DEHYDROGENASE 8-RELATED"/>
    <property type="match status" value="1"/>
</dbReference>
<dbReference type="InterPro" id="IPR057326">
    <property type="entry name" value="KR_dom"/>
</dbReference>
<organism evidence="5 6">
    <name type="scientific">Duganella radicis</name>
    <dbReference type="NCBI Taxonomy" id="551988"/>
    <lineage>
        <taxon>Bacteria</taxon>
        <taxon>Pseudomonadati</taxon>
        <taxon>Pseudomonadota</taxon>
        <taxon>Betaproteobacteria</taxon>
        <taxon>Burkholderiales</taxon>
        <taxon>Oxalobacteraceae</taxon>
        <taxon>Telluria group</taxon>
        <taxon>Duganella</taxon>
    </lineage>
</organism>
<dbReference type="PROSITE" id="PS00061">
    <property type="entry name" value="ADH_SHORT"/>
    <property type="match status" value="1"/>
</dbReference>
<name>A0A6L6PFS2_9BURK</name>
<dbReference type="OrthoDB" id="9806974at2"/>
<dbReference type="RefSeq" id="WP_155463044.1">
    <property type="nucleotide sequence ID" value="NZ_WNKY01000006.1"/>
</dbReference>
<evidence type="ECO:0000256" key="3">
    <source>
        <dbReference type="ARBA" id="ARBA00023027"/>
    </source>
</evidence>
<accession>A0A6L6PFS2</accession>
<dbReference type="PANTHER" id="PTHR24321">
    <property type="entry name" value="DEHYDROGENASES, SHORT CHAIN"/>
    <property type="match status" value="1"/>
</dbReference>
<evidence type="ECO:0000256" key="2">
    <source>
        <dbReference type="ARBA" id="ARBA00023002"/>
    </source>
</evidence>
<dbReference type="Gene3D" id="3.40.50.720">
    <property type="entry name" value="NAD(P)-binding Rossmann-like Domain"/>
    <property type="match status" value="1"/>
</dbReference>
<protein>
    <submittedName>
        <fullName evidence="5">SDR family oxidoreductase</fullName>
    </submittedName>
</protein>
<evidence type="ECO:0000313" key="5">
    <source>
        <dbReference type="EMBL" id="MTV37569.1"/>
    </source>
</evidence>
<keyword evidence="6" id="KW-1185">Reference proteome</keyword>
<dbReference type="PRINTS" id="PR00080">
    <property type="entry name" value="SDRFAMILY"/>
</dbReference>